<name>A0ABW5Y105_9BACL</name>
<accession>A0ABW5Y105</accession>
<protein>
    <submittedName>
        <fullName evidence="1">Uncharacterized protein</fullName>
    </submittedName>
</protein>
<gene>
    <name evidence="1" type="ORF">ACFSY7_10625</name>
</gene>
<dbReference type="Proteomes" id="UP001597568">
    <property type="component" value="Unassembled WGS sequence"/>
</dbReference>
<proteinExistence type="predicted"/>
<dbReference type="RefSeq" id="WP_380147816.1">
    <property type="nucleotide sequence ID" value="NZ_JBHUOR010000083.1"/>
</dbReference>
<sequence length="45" mass="5367">MQIKPTPTVITAWIANYVPEKDVFFLTEEQYKKLTKYVRHSCDAY</sequence>
<organism evidence="1 2">
    <name type="scientific">Kurthia populi</name>
    <dbReference type="NCBI Taxonomy" id="1562132"/>
    <lineage>
        <taxon>Bacteria</taxon>
        <taxon>Bacillati</taxon>
        <taxon>Bacillota</taxon>
        <taxon>Bacilli</taxon>
        <taxon>Bacillales</taxon>
        <taxon>Caryophanaceae</taxon>
        <taxon>Kurthia</taxon>
    </lineage>
</organism>
<evidence type="ECO:0000313" key="1">
    <source>
        <dbReference type="EMBL" id="MFD2868950.1"/>
    </source>
</evidence>
<comment type="caution">
    <text evidence="1">The sequence shown here is derived from an EMBL/GenBank/DDBJ whole genome shotgun (WGS) entry which is preliminary data.</text>
</comment>
<reference evidence="2" key="1">
    <citation type="journal article" date="2019" name="Int. J. Syst. Evol. Microbiol.">
        <title>The Global Catalogue of Microorganisms (GCM) 10K type strain sequencing project: providing services to taxonomists for standard genome sequencing and annotation.</title>
        <authorList>
            <consortium name="The Broad Institute Genomics Platform"/>
            <consortium name="The Broad Institute Genome Sequencing Center for Infectious Disease"/>
            <person name="Wu L."/>
            <person name="Ma J."/>
        </authorList>
    </citation>
    <scope>NUCLEOTIDE SEQUENCE [LARGE SCALE GENOMIC DNA]</scope>
    <source>
        <strain evidence="2">KCTC 33522</strain>
    </source>
</reference>
<dbReference type="EMBL" id="JBHUOR010000083">
    <property type="protein sequence ID" value="MFD2868950.1"/>
    <property type="molecule type" value="Genomic_DNA"/>
</dbReference>
<keyword evidence="2" id="KW-1185">Reference proteome</keyword>
<evidence type="ECO:0000313" key="2">
    <source>
        <dbReference type="Proteomes" id="UP001597568"/>
    </source>
</evidence>